<organism evidence="12 13">
    <name type="scientific">Candidatus Glassbacteria bacterium RIFCSPLOWO2_12_FULL_58_11</name>
    <dbReference type="NCBI Taxonomy" id="1817867"/>
    <lineage>
        <taxon>Bacteria</taxon>
        <taxon>Candidatus Glassiibacteriota</taxon>
    </lineage>
</organism>
<evidence type="ECO:0000256" key="10">
    <source>
        <dbReference type="ARBA" id="ARBA00023014"/>
    </source>
</evidence>
<evidence type="ECO:0000256" key="5">
    <source>
        <dbReference type="ARBA" id="ARBA00022485"/>
    </source>
</evidence>
<dbReference type="CDD" id="cd10557">
    <property type="entry name" value="NarH_beta-like"/>
    <property type="match status" value="1"/>
</dbReference>
<keyword evidence="4" id="KW-0813">Transport</keyword>
<dbReference type="PROSITE" id="PS51379">
    <property type="entry name" value="4FE4S_FER_2"/>
    <property type="match status" value="3"/>
</dbReference>
<dbReference type="AlphaFoldDB" id="A0A1F5YWP0"/>
<dbReference type="GO" id="GO:0009325">
    <property type="term" value="C:nitrate reductase complex"/>
    <property type="evidence" value="ECO:0007669"/>
    <property type="project" value="InterPro"/>
</dbReference>
<dbReference type="Pfam" id="PF14711">
    <property type="entry name" value="Nitr_red_bet_C"/>
    <property type="match status" value="1"/>
</dbReference>
<dbReference type="Gene3D" id="1.10.3650.10">
    <property type="entry name" value="nitrate reductase domain like"/>
    <property type="match status" value="1"/>
</dbReference>
<dbReference type="Pfam" id="PF13247">
    <property type="entry name" value="Fer4_11"/>
    <property type="match status" value="1"/>
</dbReference>
<dbReference type="GO" id="GO:0016020">
    <property type="term" value="C:membrane"/>
    <property type="evidence" value="ECO:0007669"/>
    <property type="project" value="TreeGrafter"/>
</dbReference>
<dbReference type="GO" id="GO:0051539">
    <property type="term" value="F:4 iron, 4 sulfur cluster binding"/>
    <property type="evidence" value="ECO:0007669"/>
    <property type="project" value="UniProtKB-KW"/>
</dbReference>
<dbReference type="STRING" id="1817867.A3F83_09930"/>
<name>A0A1F5YWP0_9BACT</name>
<dbReference type="GO" id="GO:0030313">
    <property type="term" value="C:cell envelope"/>
    <property type="evidence" value="ECO:0007669"/>
    <property type="project" value="UniProtKB-SubCell"/>
</dbReference>
<dbReference type="GO" id="GO:0008940">
    <property type="term" value="F:nitrate reductase activity"/>
    <property type="evidence" value="ECO:0007669"/>
    <property type="project" value="InterPro"/>
</dbReference>
<gene>
    <name evidence="12" type="ORF">A3F83_09930</name>
</gene>
<dbReference type="GO" id="GO:0009061">
    <property type="term" value="P:anaerobic respiration"/>
    <property type="evidence" value="ECO:0007669"/>
    <property type="project" value="TreeGrafter"/>
</dbReference>
<dbReference type="PANTHER" id="PTHR43518">
    <property type="entry name" value="NITRATE REDUCTASE BETA SUBUNIT"/>
    <property type="match status" value="1"/>
</dbReference>
<sequence>MDVRLQMSMVFHLDKCIGCHTCSIACKNVWTDREGTEYMWWNNVETKPGTGYPTLWENQDKYRGGWEKGNGKLKLKATSKVKGLLNIFHQPHLPTIDDYYEPFSYRYKDLFDSPEGADQPTARPISMITGRPMDIEAGPNWDDDLGGSPVYAANDPNFKDITEEEKQQLFELERLVFFYIPRICNHCLNPACVASCPSGALYKRGEDGIVLVNQQVCRGWRYCISACPYKKVYYNWKTGKSEKCILCFPRLETGQAPACFHSCVGRIRYLGCLFYDADRLVESLQADDLDLVEAQRGIILDPFDEQVIAGARLNGMEDNVIRAAQNSPVYKYVKLWKLALPLHSEFRTFPMLFYVPPMLPIMGALKGQTYETADEEFFTAVEKARVPIKYLASIFSAGNEGKVLESLKKQFVVRQYKRSESVNDLDPEQVRRMLDEAGCTPEEAEEIYRLTSLPSETERYVFPPSHREQAIEMLQPDTWGAKGMAGFGFREKPVRGE</sequence>
<keyword evidence="7" id="KW-0677">Repeat</keyword>
<protein>
    <submittedName>
        <fullName evidence="12">Nitrate reductase subunit beta</fullName>
    </submittedName>
</protein>
<evidence type="ECO:0000256" key="6">
    <source>
        <dbReference type="ARBA" id="ARBA00022723"/>
    </source>
</evidence>
<evidence type="ECO:0000256" key="7">
    <source>
        <dbReference type="ARBA" id="ARBA00022737"/>
    </source>
</evidence>
<comment type="cofactor">
    <cofactor evidence="1">
        <name>[3Fe-4S] cluster</name>
        <dbReference type="ChEBI" id="CHEBI:21137"/>
    </cofactor>
</comment>
<evidence type="ECO:0000256" key="1">
    <source>
        <dbReference type="ARBA" id="ARBA00001927"/>
    </source>
</evidence>
<keyword evidence="9" id="KW-0408">Iron</keyword>
<dbReference type="InterPro" id="IPR029263">
    <property type="entry name" value="Nitr_red_bet_C"/>
</dbReference>
<evidence type="ECO:0000256" key="9">
    <source>
        <dbReference type="ARBA" id="ARBA00023004"/>
    </source>
</evidence>
<evidence type="ECO:0000256" key="3">
    <source>
        <dbReference type="ARBA" id="ARBA00004196"/>
    </source>
</evidence>
<dbReference type="NCBIfam" id="TIGR01660">
    <property type="entry name" value="narH"/>
    <property type="match status" value="1"/>
</dbReference>
<dbReference type="InterPro" id="IPR006547">
    <property type="entry name" value="NO3_Rdtase_bsu"/>
</dbReference>
<feature type="domain" description="4Fe-4S ferredoxin-type" evidence="11">
    <location>
        <begin position="7"/>
        <end position="35"/>
    </location>
</feature>
<evidence type="ECO:0000256" key="8">
    <source>
        <dbReference type="ARBA" id="ARBA00022982"/>
    </source>
</evidence>
<dbReference type="SUPFAM" id="SSF54862">
    <property type="entry name" value="4Fe-4S ferredoxins"/>
    <property type="match status" value="1"/>
</dbReference>
<evidence type="ECO:0000259" key="11">
    <source>
        <dbReference type="PROSITE" id="PS51379"/>
    </source>
</evidence>
<dbReference type="PANTHER" id="PTHR43518:SF1">
    <property type="entry name" value="RESPIRATORY NITRATE REDUCTASE 1 BETA CHAIN"/>
    <property type="match status" value="1"/>
</dbReference>
<evidence type="ECO:0000313" key="12">
    <source>
        <dbReference type="EMBL" id="OGG04546.1"/>
    </source>
</evidence>
<dbReference type="InterPro" id="IPR017896">
    <property type="entry name" value="4Fe4S_Fe-S-bd"/>
</dbReference>
<reference evidence="12 13" key="1">
    <citation type="journal article" date="2016" name="Nat. Commun.">
        <title>Thousands of microbial genomes shed light on interconnected biogeochemical processes in an aquifer system.</title>
        <authorList>
            <person name="Anantharaman K."/>
            <person name="Brown C.T."/>
            <person name="Hug L.A."/>
            <person name="Sharon I."/>
            <person name="Castelle C.J."/>
            <person name="Probst A.J."/>
            <person name="Thomas B.C."/>
            <person name="Singh A."/>
            <person name="Wilkins M.J."/>
            <person name="Karaoz U."/>
            <person name="Brodie E.L."/>
            <person name="Williams K.H."/>
            <person name="Hubbard S.S."/>
            <person name="Banfield J.F."/>
        </authorList>
    </citation>
    <scope>NUCLEOTIDE SEQUENCE [LARGE SCALE GENOMIC DNA]</scope>
</reference>
<evidence type="ECO:0000256" key="4">
    <source>
        <dbReference type="ARBA" id="ARBA00022448"/>
    </source>
</evidence>
<dbReference type="Gene3D" id="3.30.70.20">
    <property type="match status" value="3"/>
</dbReference>
<keyword evidence="10" id="KW-0411">Iron-sulfur</keyword>
<dbReference type="InterPro" id="IPR038262">
    <property type="entry name" value="Nitr_red_bet_C_sf"/>
</dbReference>
<comment type="caution">
    <text evidence="12">The sequence shown here is derived from an EMBL/GenBank/DDBJ whole genome shotgun (WGS) entry which is preliminary data.</text>
</comment>
<dbReference type="GO" id="GO:0009055">
    <property type="term" value="F:electron transfer activity"/>
    <property type="evidence" value="ECO:0007669"/>
    <property type="project" value="TreeGrafter"/>
</dbReference>
<keyword evidence="8" id="KW-0249">Electron transport</keyword>
<keyword evidence="6" id="KW-0479">Metal-binding</keyword>
<evidence type="ECO:0000313" key="13">
    <source>
        <dbReference type="Proteomes" id="UP000179129"/>
    </source>
</evidence>
<dbReference type="Proteomes" id="UP000179129">
    <property type="component" value="Unassembled WGS sequence"/>
</dbReference>
<proteinExistence type="predicted"/>
<comment type="subcellular location">
    <subcellularLocation>
        <location evidence="3">Cell envelope</location>
    </subcellularLocation>
</comment>
<dbReference type="GO" id="GO:0042126">
    <property type="term" value="P:nitrate metabolic process"/>
    <property type="evidence" value="ECO:0007669"/>
    <property type="project" value="InterPro"/>
</dbReference>
<comment type="cofactor">
    <cofactor evidence="2">
        <name>[4Fe-4S] cluster</name>
        <dbReference type="ChEBI" id="CHEBI:49883"/>
    </cofactor>
</comment>
<dbReference type="EMBL" id="MFIX01000114">
    <property type="protein sequence ID" value="OGG04546.1"/>
    <property type="molecule type" value="Genomic_DNA"/>
</dbReference>
<feature type="domain" description="4Fe-4S ferredoxin-type" evidence="11">
    <location>
        <begin position="175"/>
        <end position="206"/>
    </location>
</feature>
<dbReference type="GO" id="GO:0046872">
    <property type="term" value="F:metal ion binding"/>
    <property type="evidence" value="ECO:0007669"/>
    <property type="project" value="UniProtKB-KW"/>
</dbReference>
<keyword evidence="5" id="KW-0004">4Fe-4S</keyword>
<feature type="domain" description="4Fe-4S ferredoxin-type" evidence="11">
    <location>
        <begin position="208"/>
        <end position="237"/>
    </location>
</feature>
<evidence type="ECO:0000256" key="2">
    <source>
        <dbReference type="ARBA" id="ARBA00001966"/>
    </source>
</evidence>
<accession>A0A1F5YWP0</accession>